<gene>
    <name evidence="1" type="ORF">GIX76_07950</name>
</gene>
<reference evidence="1 2" key="1">
    <citation type="submission" date="2019-11" db="EMBL/GenBank/DDBJ databases">
        <title>Draft genome sequence of 12 host-associated Lactobacillus reuteri rodent strains.</title>
        <authorList>
            <person name="Zhang S."/>
            <person name="Ozcam M."/>
            <person name="Van Pijkeren J.P."/>
        </authorList>
    </citation>
    <scope>NUCLEOTIDE SEQUENCE [LARGE SCALE GENOMIC DNA]</scope>
    <source>
        <strain evidence="1 2">N4I</strain>
    </source>
</reference>
<dbReference type="EMBL" id="WJND01000012">
    <property type="protein sequence ID" value="MRG89914.1"/>
    <property type="molecule type" value="Genomic_DNA"/>
</dbReference>
<comment type="caution">
    <text evidence="1">The sequence shown here is derived from an EMBL/GenBank/DDBJ whole genome shotgun (WGS) entry which is preliminary data.</text>
</comment>
<proteinExistence type="predicted"/>
<name>A0A7X2G1C9_LIMRT</name>
<dbReference type="AlphaFoldDB" id="A0A7X2G1C9"/>
<organism evidence="1 2">
    <name type="scientific">Limosilactobacillus reuteri</name>
    <name type="common">Lactobacillus reuteri</name>
    <dbReference type="NCBI Taxonomy" id="1598"/>
    <lineage>
        <taxon>Bacteria</taxon>
        <taxon>Bacillati</taxon>
        <taxon>Bacillota</taxon>
        <taxon>Bacilli</taxon>
        <taxon>Lactobacillales</taxon>
        <taxon>Lactobacillaceae</taxon>
        <taxon>Limosilactobacillus</taxon>
    </lineage>
</organism>
<accession>A0A7X2G1C9</accession>
<sequence>MKLTKKQKNCPYCHEPKMTFIGEDGVLYQVSEDAFTTPKLITITNGQTHIVEIEYCPKCGRSLKEEEE</sequence>
<dbReference type="Proteomes" id="UP000460207">
    <property type="component" value="Unassembled WGS sequence"/>
</dbReference>
<protein>
    <submittedName>
        <fullName evidence="1">Uncharacterized protein</fullName>
    </submittedName>
</protein>
<evidence type="ECO:0000313" key="2">
    <source>
        <dbReference type="Proteomes" id="UP000460207"/>
    </source>
</evidence>
<dbReference type="RefSeq" id="WP_153704209.1">
    <property type="nucleotide sequence ID" value="NZ_WJND01000012.1"/>
</dbReference>
<evidence type="ECO:0000313" key="1">
    <source>
        <dbReference type="EMBL" id="MRG89914.1"/>
    </source>
</evidence>